<dbReference type="OrthoDB" id="8480452at2"/>
<evidence type="ECO:0000313" key="2">
    <source>
        <dbReference type="Proteomes" id="UP000307217"/>
    </source>
</evidence>
<gene>
    <name evidence="1" type="ORF">CWC19_03555</name>
</gene>
<dbReference type="EMBL" id="PNBX01000010">
    <property type="protein sequence ID" value="TMO69831.1"/>
    <property type="molecule type" value="Genomic_DNA"/>
</dbReference>
<sequence>MSVIILWVFPINAKSINWIRLDFAPYYILEGQLQGQGRDELLIQLLHDMMPDHTFSNSTLPASRAIHELSNANKTNCMISLYKTTNRARYIQFSEQYSTIGLSPSIALRKDIIQALNLAPGQRVSLLKLLKEHKLTVGVSLNRSFGKKIDSILATLPTEQLILRPGKDPLKSLTYMLLKKRLDLIIGYPSEHYHLQTLLENGNELAQLVISETDDITRGYVGCTKNAAGLALITEINKALAPLHDEPKYNEVMLKWLPNELKAQLNSHLR</sequence>
<comment type="caution">
    <text evidence="1">The sequence shown here is derived from an EMBL/GenBank/DDBJ whole genome shotgun (WGS) entry which is preliminary data.</text>
</comment>
<dbReference type="RefSeq" id="WP_138590035.1">
    <property type="nucleotide sequence ID" value="NZ_PNBX01000010.1"/>
</dbReference>
<proteinExistence type="predicted"/>
<protein>
    <submittedName>
        <fullName evidence="1">Uncharacterized protein</fullName>
    </submittedName>
</protein>
<organism evidence="1 2">
    <name type="scientific">Pseudoalteromonas aurantia</name>
    <dbReference type="NCBI Taxonomy" id="43654"/>
    <lineage>
        <taxon>Bacteria</taxon>
        <taxon>Pseudomonadati</taxon>
        <taxon>Pseudomonadota</taxon>
        <taxon>Gammaproteobacteria</taxon>
        <taxon>Alteromonadales</taxon>
        <taxon>Pseudoalteromonadaceae</taxon>
        <taxon>Pseudoalteromonas</taxon>
    </lineage>
</organism>
<evidence type="ECO:0000313" key="1">
    <source>
        <dbReference type="EMBL" id="TMO69831.1"/>
    </source>
</evidence>
<dbReference type="SUPFAM" id="SSF53850">
    <property type="entry name" value="Periplasmic binding protein-like II"/>
    <property type="match status" value="1"/>
</dbReference>
<accession>A0A5S3VDV3</accession>
<dbReference type="Gene3D" id="3.40.190.10">
    <property type="entry name" value="Periplasmic binding protein-like II"/>
    <property type="match status" value="2"/>
</dbReference>
<name>A0A5S3VDV3_9GAMM</name>
<dbReference type="AlphaFoldDB" id="A0A5S3VDV3"/>
<reference evidence="1 2" key="1">
    <citation type="submission" date="2018-01" db="EMBL/GenBank/DDBJ databases">
        <authorList>
            <person name="Paulsen S."/>
            <person name="Gram L.K."/>
        </authorList>
    </citation>
    <scope>NUCLEOTIDE SEQUENCE [LARGE SCALE GENOMIC DNA]</scope>
    <source>
        <strain evidence="1 2">S3790</strain>
    </source>
</reference>
<reference evidence="2" key="2">
    <citation type="submission" date="2019-06" db="EMBL/GenBank/DDBJ databases">
        <title>Co-occurence of chitin degradation, pigmentation and bioactivity in marine Pseudoalteromonas.</title>
        <authorList>
            <person name="Sonnenschein E.C."/>
            <person name="Bech P.K."/>
        </authorList>
    </citation>
    <scope>NUCLEOTIDE SEQUENCE [LARGE SCALE GENOMIC DNA]</scope>
    <source>
        <strain evidence="2">S3790</strain>
    </source>
</reference>
<dbReference type="Proteomes" id="UP000307217">
    <property type="component" value="Unassembled WGS sequence"/>
</dbReference>